<dbReference type="EMBL" id="JBHSNW010000046">
    <property type="protein sequence ID" value="MFC5822046.1"/>
    <property type="molecule type" value="Genomic_DNA"/>
</dbReference>
<name>A0ABW1C8W8_9ACTN</name>
<evidence type="ECO:0000313" key="2">
    <source>
        <dbReference type="Proteomes" id="UP001596096"/>
    </source>
</evidence>
<sequence length="109" mass="11797">MSAERDTHFLARLPRAADTIRAATYFALLDRVLLDHHISAAEADELIASAAQLNLSRADAVRLHHDYLTALAHAAKADGIVTSAERRELDLVATLLALPPAAVRARPRA</sequence>
<reference evidence="2" key="1">
    <citation type="journal article" date="2019" name="Int. J. Syst. Evol. Microbiol.">
        <title>The Global Catalogue of Microorganisms (GCM) 10K type strain sequencing project: providing services to taxonomists for standard genome sequencing and annotation.</title>
        <authorList>
            <consortium name="The Broad Institute Genomics Platform"/>
            <consortium name="The Broad Institute Genome Sequencing Center for Infectious Disease"/>
            <person name="Wu L."/>
            <person name="Ma J."/>
        </authorList>
    </citation>
    <scope>NUCLEOTIDE SEQUENCE [LARGE SCALE GENOMIC DNA]</scope>
    <source>
        <strain evidence="2">CGMCC 4.7106</strain>
    </source>
</reference>
<dbReference type="InterPro" id="IPR029024">
    <property type="entry name" value="TerB-like"/>
</dbReference>
<keyword evidence="2" id="KW-1185">Reference proteome</keyword>
<protein>
    <recommendedName>
        <fullName evidence="3">TerB family tellurite resistance protein</fullName>
    </recommendedName>
</protein>
<dbReference type="Proteomes" id="UP001596096">
    <property type="component" value="Unassembled WGS sequence"/>
</dbReference>
<dbReference type="RefSeq" id="WP_246641303.1">
    <property type="nucleotide sequence ID" value="NZ_JAHKRN010000078.1"/>
</dbReference>
<evidence type="ECO:0008006" key="3">
    <source>
        <dbReference type="Google" id="ProtNLM"/>
    </source>
</evidence>
<comment type="caution">
    <text evidence="1">The sequence shown here is derived from an EMBL/GenBank/DDBJ whole genome shotgun (WGS) entry which is preliminary data.</text>
</comment>
<dbReference type="SUPFAM" id="SSF158682">
    <property type="entry name" value="TerB-like"/>
    <property type="match status" value="1"/>
</dbReference>
<proteinExistence type="predicted"/>
<organism evidence="1 2">
    <name type="scientific">Nonomuraea harbinensis</name>
    <dbReference type="NCBI Taxonomy" id="1286938"/>
    <lineage>
        <taxon>Bacteria</taxon>
        <taxon>Bacillati</taxon>
        <taxon>Actinomycetota</taxon>
        <taxon>Actinomycetes</taxon>
        <taxon>Streptosporangiales</taxon>
        <taxon>Streptosporangiaceae</taxon>
        <taxon>Nonomuraea</taxon>
    </lineage>
</organism>
<gene>
    <name evidence="1" type="ORF">ACFPUY_43790</name>
</gene>
<evidence type="ECO:0000313" key="1">
    <source>
        <dbReference type="EMBL" id="MFC5822046.1"/>
    </source>
</evidence>
<accession>A0ABW1C8W8</accession>